<dbReference type="PANTHER" id="PTHR10704:SF44">
    <property type="entry name" value="LD35051P-RELATED"/>
    <property type="match status" value="1"/>
</dbReference>
<accession>A0AAN8WX38</accession>
<evidence type="ECO:0000313" key="1">
    <source>
        <dbReference type="EMBL" id="KAK7072026.1"/>
    </source>
</evidence>
<dbReference type="AlphaFoldDB" id="A0AAN8WX38"/>
<sequence>NICEIFICNKLAGDVLQSHPATYYHYEPLLDFGIIQVRYGKLAEQAIQNIRHLLNCNYTDMDQYLDYGPGHPWLFLHNTRLWNYCTSFPEICWDPDFLSPFCKLFPFQSLKTVRLRLNLTREFLEDKQLRVQVLLLVRDPRGTMQSRKHREWCPENADCDDPAKLCADLVSDYNTALEFRRKYPHSFRVVRYEDLSFNAYNMTKELFEFFHLRYHPKVQSFLDTHTKTKIGGDSSTFRDSKTAPVHWQQDLTWEEVDKMQKVCGKALKLWGYARANDEKHLRTFKPVRIFKF</sequence>
<proteinExistence type="predicted"/>
<organism evidence="1 2">
    <name type="scientific">Halocaridina rubra</name>
    <name type="common">Hawaiian red shrimp</name>
    <dbReference type="NCBI Taxonomy" id="373956"/>
    <lineage>
        <taxon>Eukaryota</taxon>
        <taxon>Metazoa</taxon>
        <taxon>Ecdysozoa</taxon>
        <taxon>Arthropoda</taxon>
        <taxon>Crustacea</taxon>
        <taxon>Multicrustacea</taxon>
        <taxon>Malacostraca</taxon>
        <taxon>Eumalacostraca</taxon>
        <taxon>Eucarida</taxon>
        <taxon>Decapoda</taxon>
        <taxon>Pleocyemata</taxon>
        <taxon>Caridea</taxon>
        <taxon>Atyoidea</taxon>
        <taxon>Atyidae</taxon>
        <taxon>Halocaridina</taxon>
    </lineage>
</organism>
<dbReference type="Proteomes" id="UP001381693">
    <property type="component" value="Unassembled WGS sequence"/>
</dbReference>
<feature type="non-terminal residue" evidence="1">
    <location>
        <position position="1"/>
    </location>
</feature>
<reference evidence="1 2" key="1">
    <citation type="submission" date="2023-11" db="EMBL/GenBank/DDBJ databases">
        <title>Halocaridina rubra genome assembly.</title>
        <authorList>
            <person name="Smith C."/>
        </authorList>
    </citation>
    <scope>NUCLEOTIDE SEQUENCE [LARGE SCALE GENOMIC DNA]</scope>
    <source>
        <strain evidence="1">EP-1</strain>
        <tissue evidence="1">Whole</tissue>
    </source>
</reference>
<dbReference type="Gene3D" id="3.40.50.300">
    <property type="entry name" value="P-loop containing nucleotide triphosphate hydrolases"/>
    <property type="match status" value="1"/>
</dbReference>
<dbReference type="EC" id="2.8.2.17" evidence="1"/>
<evidence type="ECO:0000313" key="2">
    <source>
        <dbReference type="Proteomes" id="UP001381693"/>
    </source>
</evidence>
<dbReference type="PANTHER" id="PTHR10704">
    <property type="entry name" value="CARBOHYDRATE SULFOTRANSFERASE"/>
    <property type="match status" value="1"/>
</dbReference>
<comment type="caution">
    <text evidence="1">The sequence shown here is derived from an EMBL/GenBank/DDBJ whole genome shotgun (WGS) entry which is preliminary data.</text>
</comment>
<dbReference type="SUPFAM" id="SSF52540">
    <property type="entry name" value="P-loop containing nucleoside triphosphate hydrolases"/>
    <property type="match status" value="1"/>
</dbReference>
<dbReference type="InterPro" id="IPR051135">
    <property type="entry name" value="Gal/GlcNAc/GalNAc_ST"/>
</dbReference>
<name>A0AAN8WX38_HALRR</name>
<dbReference type="GO" id="GO:0006790">
    <property type="term" value="P:sulfur compound metabolic process"/>
    <property type="evidence" value="ECO:0007669"/>
    <property type="project" value="TreeGrafter"/>
</dbReference>
<dbReference type="EMBL" id="JAXCGZ010013736">
    <property type="protein sequence ID" value="KAK7072026.1"/>
    <property type="molecule type" value="Genomic_DNA"/>
</dbReference>
<dbReference type="GO" id="GO:0008459">
    <property type="term" value="F:chondroitin 6-sulfotransferase activity"/>
    <property type="evidence" value="ECO:0007669"/>
    <property type="project" value="UniProtKB-EC"/>
</dbReference>
<gene>
    <name evidence="1" type="primary">Chst4_1</name>
    <name evidence="1" type="ORF">SK128_006445</name>
</gene>
<protein>
    <submittedName>
        <fullName evidence="1">Sulfotransferase</fullName>
        <ecNumber evidence="1">2.8.2.17</ecNumber>
    </submittedName>
</protein>
<dbReference type="GO" id="GO:0001517">
    <property type="term" value="F:N-acetylglucosamine 6-O-sulfotransferase activity"/>
    <property type="evidence" value="ECO:0007669"/>
    <property type="project" value="TreeGrafter"/>
</dbReference>
<keyword evidence="2" id="KW-1185">Reference proteome</keyword>
<dbReference type="InterPro" id="IPR027417">
    <property type="entry name" value="P-loop_NTPase"/>
</dbReference>
<keyword evidence="1" id="KW-0808">Transferase</keyword>
<dbReference type="GO" id="GO:0006044">
    <property type="term" value="P:N-acetylglucosamine metabolic process"/>
    <property type="evidence" value="ECO:0007669"/>
    <property type="project" value="TreeGrafter"/>
</dbReference>